<dbReference type="Gene3D" id="3.80.10.10">
    <property type="entry name" value="Ribonuclease Inhibitor"/>
    <property type="match status" value="1"/>
</dbReference>
<name>A0A0C9VV75_SPHS4</name>
<dbReference type="HOGENOM" id="CLU_963691_0_0_1"/>
<sequence length="289" mass="33428">MPCLRRAHGDWGYTTSKSIITLQTPNLISLDAIWIHDILGRFSPDSLHNLLELRVKCITLNTVLKVSRAASNLRKIDLVLCLDLEKSSFSICFPALQSLSIHNREGVIFPTLQCLQVPQIRRLSLRNSDYTRFNTNFDGPKLEILQLNKFTFDPFDEALEGVLFQSMSALRFLYLKFCILPTDFFRRLMQVDRMQHVWPKLEYISLSRTSVSRDDLMSFLVSRTGVMDSDQGLDSSLHMYLDPAEIHFLEEEKMSDSPSDEDQLQHLMEAFPGVFLPVQKEFTDLEDDW</sequence>
<evidence type="ECO:0000313" key="2">
    <source>
        <dbReference type="Proteomes" id="UP000054279"/>
    </source>
</evidence>
<dbReference type="InterPro" id="IPR032675">
    <property type="entry name" value="LRR_dom_sf"/>
</dbReference>
<organism evidence="1 2">
    <name type="scientific">Sphaerobolus stellatus (strain SS14)</name>
    <dbReference type="NCBI Taxonomy" id="990650"/>
    <lineage>
        <taxon>Eukaryota</taxon>
        <taxon>Fungi</taxon>
        <taxon>Dikarya</taxon>
        <taxon>Basidiomycota</taxon>
        <taxon>Agaricomycotina</taxon>
        <taxon>Agaricomycetes</taxon>
        <taxon>Phallomycetidae</taxon>
        <taxon>Geastrales</taxon>
        <taxon>Sphaerobolaceae</taxon>
        <taxon>Sphaerobolus</taxon>
    </lineage>
</organism>
<protein>
    <recommendedName>
        <fullName evidence="3">F-box domain-containing protein</fullName>
    </recommendedName>
</protein>
<dbReference type="Proteomes" id="UP000054279">
    <property type="component" value="Unassembled WGS sequence"/>
</dbReference>
<evidence type="ECO:0008006" key="3">
    <source>
        <dbReference type="Google" id="ProtNLM"/>
    </source>
</evidence>
<dbReference type="EMBL" id="KN837129">
    <property type="protein sequence ID" value="KIJ42465.1"/>
    <property type="molecule type" value="Genomic_DNA"/>
</dbReference>
<keyword evidence="2" id="KW-1185">Reference proteome</keyword>
<dbReference type="AlphaFoldDB" id="A0A0C9VV75"/>
<accession>A0A0C9VV75</accession>
<reference evidence="1 2" key="1">
    <citation type="submission" date="2014-06" db="EMBL/GenBank/DDBJ databases">
        <title>Evolutionary Origins and Diversification of the Mycorrhizal Mutualists.</title>
        <authorList>
            <consortium name="DOE Joint Genome Institute"/>
            <consortium name="Mycorrhizal Genomics Consortium"/>
            <person name="Kohler A."/>
            <person name="Kuo A."/>
            <person name="Nagy L.G."/>
            <person name="Floudas D."/>
            <person name="Copeland A."/>
            <person name="Barry K.W."/>
            <person name="Cichocki N."/>
            <person name="Veneault-Fourrey C."/>
            <person name="LaButti K."/>
            <person name="Lindquist E.A."/>
            <person name="Lipzen A."/>
            <person name="Lundell T."/>
            <person name="Morin E."/>
            <person name="Murat C."/>
            <person name="Riley R."/>
            <person name="Ohm R."/>
            <person name="Sun H."/>
            <person name="Tunlid A."/>
            <person name="Henrissat B."/>
            <person name="Grigoriev I.V."/>
            <person name="Hibbett D.S."/>
            <person name="Martin F."/>
        </authorList>
    </citation>
    <scope>NUCLEOTIDE SEQUENCE [LARGE SCALE GENOMIC DNA]</scope>
    <source>
        <strain evidence="1 2">SS14</strain>
    </source>
</reference>
<evidence type="ECO:0000313" key="1">
    <source>
        <dbReference type="EMBL" id="KIJ42465.1"/>
    </source>
</evidence>
<dbReference type="SUPFAM" id="SSF52058">
    <property type="entry name" value="L domain-like"/>
    <property type="match status" value="1"/>
</dbReference>
<gene>
    <name evidence="1" type="ORF">M422DRAFT_254245</name>
</gene>
<proteinExistence type="predicted"/>